<name>A0A2H1YIJ5_9FLAO</name>
<feature type="transmembrane region" description="Helical" evidence="1">
    <location>
        <begin position="7"/>
        <end position="28"/>
    </location>
</feature>
<feature type="transmembrane region" description="Helical" evidence="1">
    <location>
        <begin position="34"/>
        <end position="51"/>
    </location>
</feature>
<dbReference type="AlphaFoldDB" id="A0A2H1YIJ5"/>
<reference evidence="3" key="1">
    <citation type="submission" date="2017-11" db="EMBL/GenBank/DDBJ databases">
        <authorList>
            <person name="Duchaud E."/>
        </authorList>
    </citation>
    <scope>NUCLEOTIDE SEQUENCE [LARGE SCALE GENOMIC DNA]</scope>
    <source>
        <strain evidence="3">Tenacibaculum sp. TNO020</strain>
    </source>
</reference>
<keyword evidence="1" id="KW-1133">Transmembrane helix</keyword>
<keyword evidence="1" id="KW-0472">Membrane</keyword>
<gene>
    <name evidence="2" type="ORF">TNO020_440096</name>
</gene>
<keyword evidence="3" id="KW-1185">Reference proteome</keyword>
<dbReference type="EMBL" id="OENF01000039">
    <property type="protein sequence ID" value="SOS75322.1"/>
    <property type="molecule type" value="Genomic_DNA"/>
</dbReference>
<evidence type="ECO:0000313" key="2">
    <source>
        <dbReference type="EMBL" id="SOS75322.1"/>
    </source>
</evidence>
<evidence type="ECO:0000256" key="1">
    <source>
        <dbReference type="SAM" id="Phobius"/>
    </source>
</evidence>
<dbReference type="Proteomes" id="UP000234211">
    <property type="component" value="Unassembled WGS sequence"/>
</dbReference>
<accession>A0A2H1YIJ5</accession>
<protein>
    <submittedName>
        <fullName evidence="2">Uncharacterized protein</fullName>
    </submittedName>
</protein>
<sequence length="70" mass="8549">MTTFWKYLQYGYLVIGVVFFIEGILKFNSDRQEAFILFGFAIFITLIFFFKRHFRRKVSARNQQKINKKK</sequence>
<evidence type="ECO:0000313" key="3">
    <source>
        <dbReference type="Proteomes" id="UP000234211"/>
    </source>
</evidence>
<organism evidence="2 3">
    <name type="scientific">Tenacibaculum piscium</name>
    <dbReference type="NCBI Taxonomy" id="1458515"/>
    <lineage>
        <taxon>Bacteria</taxon>
        <taxon>Pseudomonadati</taxon>
        <taxon>Bacteroidota</taxon>
        <taxon>Flavobacteriia</taxon>
        <taxon>Flavobacteriales</taxon>
        <taxon>Flavobacteriaceae</taxon>
        <taxon>Tenacibaculum</taxon>
    </lineage>
</organism>
<keyword evidence="1" id="KW-0812">Transmembrane</keyword>
<proteinExistence type="predicted"/>